<dbReference type="AlphaFoldDB" id="A0A822YU83"/>
<protein>
    <submittedName>
        <fullName evidence="1">Uncharacterized protein</fullName>
    </submittedName>
</protein>
<dbReference type="Proteomes" id="UP000607653">
    <property type="component" value="Unassembled WGS sequence"/>
</dbReference>
<reference evidence="1 2" key="1">
    <citation type="journal article" date="2020" name="Mol. Biol. Evol.">
        <title>Distinct Expression and Methylation Patterns for Genes with Different Fates following a Single Whole-Genome Duplication in Flowering Plants.</title>
        <authorList>
            <person name="Shi T."/>
            <person name="Rahmani R.S."/>
            <person name="Gugger P.F."/>
            <person name="Wang M."/>
            <person name="Li H."/>
            <person name="Zhang Y."/>
            <person name="Li Z."/>
            <person name="Wang Q."/>
            <person name="Van de Peer Y."/>
            <person name="Marchal K."/>
            <person name="Chen J."/>
        </authorList>
    </citation>
    <scope>NUCLEOTIDE SEQUENCE [LARGE SCALE GENOMIC DNA]</scope>
    <source>
        <tissue evidence="1">Leaf</tissue>
    </source>
</reference>
<evidence type="ECO:0000313" key="2">
    <source>
        <dbReference type="Proteomes" id="UP000607653"/>
    </source>
</evidence>
<name>A0A822YU83_NELNU</name>
<dbReference type="EMBL" id="DUZY01000003">
    <property type="protein sequence ID" value="DAD32798.1"/>
    <property type="molecule type" value="Genomic_DNA"/>
</dbReference>
<accession>A0A822YU83</accession>
<keyword evidence="2" id="KW-1185">Reference proteome</keyword>
<proteinExistence type="predicted"/>
<evidence type="ECO:0000313" key="1">
    <source>
        <dbReference type="EMBL" id="DAD32798.1"/>
    </source>
</evidence>
<comment type="caution">
    <text evidence="1">The sequence shown here is derived from an EMBL/GenBank/DDBJ whole genome shotgun (WGS) entry which is preliminary data.</text>
</comment>
<sequence length="75" mass="9075">MKTTVPRCFPMHFCSVVRDHFVFTKSDLNFVMEYEGMLHFLMGFNSRDQGTVYFFFFFKSTTGVYDEFQFCMFVR</sequence>
<organism evidence="1 2">
    <name type="scientific">Nelumbo nucifera</name>
    <name type="common">Sacred lotus</name>
    <dbReference type="NCBI Taxonomy" id="4432"/>
    <lineage>
        <taxon>Eukaryota</taxon>
        <taxon>Viridiplantae</taxon>
        <taxon>Streptophyta</taxon>
        <taxon>Embryophyta</taxon>
        <taxon>Tracheophyta</taxon>
        <taxon>Spermatophyta</taxon>
        <taxon>Magnoliopsida</taxon>
        <taxon>Proteales</taxon>
        <taxon>Nelumbonaceae</taxon>
        <taxon>Nelumbo</taxon>
    </lineage>
</organism>
<gene>
    <name evidence="1" type="ORF">HUJ06_011649</name>
</gene>